<comment type="caution">
    <text evidence="10">The sequence shown here is derived from an EMBL/GenBank/DDBJ whole genome shotgun (WGS) entry which is preliminary data.</text>
</comment>
<evidence type="ECO:0000256" key="4">
    <source>
        <dbReference type="ARBA" id="ARBA00022884"/>
    </source>
</evidence>
<dbReference type="SUPFAM" id="SSF50249">
    <property type="entry name" value="Nucleic acid-binding proteins"/>
    <property type="match status" value="1"/>
</dbReference>
<evidence type="ECO:0000256" key="2">
    <source>
        <dbReference type="ARBA" id="ARBA00022490"/>
    </source>
</evidence>
<dbReference type="GO" id="GO:0030956">
    <property type="term" value="C:glutamyl-tRNA(Gln) amidotransferase complex"/>
    <property type="evidence" value="ECO:0007669"/>
    <property type="project" value="UniProtKB-UniRule"/>
</dbReference>
<evidence type="ECO:0000256" key="7">
    <source>
        <dbReference type="PROSITE-ProRule" id="PRU00209"/>
    </source>
</evidence>
<keyword evidence="5 6" id="KW-0648">Protein biosynthesis</keyword>
<evidence type="ECO:0000313" key="10">
    <source>
        <dbReference type="EMBL" id="GAX75950.1"/>
    </source>
</evidence>
<dbReference type="Proteomes" id="UP000232323">
    <property type="component" value="Unassembled WGS sequence"/>
</dbReference>
<comment type="catalytic activity">
    <reaction evidence="6">
        <text>L-glutamyl-tRNA(Gln) + L-glutamine + ATP + H2O = L-glutaminyl-tRNA(Gln) + L-glutamate + ADP + phosphate + H(+)</text>
        <dbReference type="Rhea" id="RHEA:17521"/>
        <dbReference type="Rhea" id="RHEA-COMP:9681"/>
        <dbReference type="Rhea" id="RHEA-COMP:9684"/>
        <dbReference type="ChEBI" id="CHEBI:15377"/>
        <dbReference type="ChEBI" id="CHEBI:15378"/>
        <dbReference type="ChEBI" id="CHEBI:29985"/>
        <dbReference type="ChEBI" id="CHEBI:30616"/>
        <dbReference type="ChEBI" id="CHEBI:43474"/>
        <dbReference type="ChEBI" id="CHEBI:58359"/>
        <dbReference type="ChEBI" id="CHEBI:78520"/>
        <dbReference type="ChEBI" id="CHEBI:78521"/>
        <dbReference type="ChEBI" id="CHEBI:456216"/>
    </reaction>
</comment>
<dbReference type="PANTHER" id="PTHR11586:SF47">
    <property type="entry name" value="NUCLEIC ACID-BINDING, OB-FOLD-LIKE PROTEIN"/>
    <property type="match status" value="1"/>
</dbReference>
<dbReference type="CDD" id="cd02799">
    <property type="entry name" value="tRNA_bind_EMAP-II_like"/>
    <property type="match status" value="1"/>
</dbReference>
<comment type="subunit">
    <text evidence="6">Subunit of the heterotrimeric GatCAB amidotransferase (AdT) complex, composed of A, B and C subunits.</text>
</comment>
<dbReference type="AlphaFoldDB" id="A0A250WZL6"/>
<dbReference type="HAMAP" id="MF_00122">
    <property type="entry name" value="GatC"/>
    <property type="match status" value="1"/>
</dbReference>
<evidence type="ECO:0000256" key="5">
    <source>
        <dbReference type="ARBA" id="ARBA00022917"/>
    </source>
</evidence>
<dbReference type="STRING" id="1157962.A0A250WZL6"/>
<dbReference type="GO" id="GO:0005524">
    <property type="term" value="F:ATP binding"/>
    <property type="evidence" value="ECO:0007669"/>
    <property type="project" value="UniProtKB-KW"/>
</dbReference>
<dbReference type="Gene3D" id="2.40.50.140">
    <property type="entry name" value="Nucleic acid-binding proteins"/>
    <property type="match status" value="1"/>
</dbReference>
<keyword evidence="6" id="KW-0547">Nucleotide-binding</keyword>
<evidence type="ECO:0000256" key="1">
    <source>
        <dbReference type="ARBA" id="ARBA00004496"/>
    </source>
</evidence>
<dbReference type="PROSITE" id="PS50886">
    <property type="entry name" value="TRBD"/>
    <property type="match status" value="1"/>
</dbReference>
<keyword evidence="2" id="KW-0963">Cytoplasm</keyword>
<organism evidence="10 11">
    <name type="scientific">Chlamydomonas eustigma</name>
    <dbReference type="NCBI Taxonomy" id="1157962"/>
    <lineage>
        <taxon>Eukaryota</taxon>
        <taxon>Viridiplantae</taxon>
        <taxon>Chlorophyta</taxon>
        <taxon>core chlorophytes</taxon>
        <taxon>Chlorophyceae</taxon>
        <taxon>CS clade</taxon>
        <taxon>Chlamydomonadales</taxon>
        <taxon>Chlamydomonadaceae</taxon>
        <taxon>Chlamydomonas</taxon>
    </lineage>
</organism>
<dbReference type="GO" id="GO:0070681">
    <property type="term" value="P:glutaminyl-tRNAGln biosynthesis via transamidation"/>
    <property type="evidence" value="ECO:0007669"/>
    <property type="project" value="UniProtKB-UniRule"/>
</dbReference>
<accession>A0A250WZL6</accession>
<dbReference type="Pfam" id="PF01588">
    <property type="entry name" value="tRNA_bind"/>
    <property type="match status" value="1"/>
</dbReference>
<keyword evidence="11" id="KW-1185">Reference proteome</keyword>
<comment type="function">
    <text evidence="6">Allows the formation of correctly charged Gln-tRNA(Gln) through the transamidation of misacylated Glu-tRNA(Gln) in chloroplasts and mitochondria. The reaction takes place in the presence of glutamine and ATP through an activated gamma-phospho-Glu-tRNA(Gln).</text>
</comment>
<feature type="compositionally biased region" description="Polar residues" evidence="8">
    <location>
        <begin position="141"/>
        <end position="151"/>
    </location>
</feature>
<keyword evidence="3 7" id="KW-0820">tRNA-binding</keyword>
<keyword evidence="6" id="KW-0436">Ligase</keyword>
<dbReference type="GO" id="GO:0000049">
    <property type="term" value="F:tRNA binding"/>
    <property type="evidence" value="ECO:0007669"/>
    <property type="project" value="UniProtKB-UniRule"/>
</dbReference>
<keyword evidence="6" id="KW-0934">Plastid</keyword>
<keyword evidence="6" id="KW-0067">ATP-binding</keyword>
<dbReference type="FunFam" id="2.40.50.140:FF:000047">
    <property type="entry name" value="tyrosine--tRNA ligase, cytoplasmic isoform X2"/>
    <property type="match status" value="1"/>
</dbReference>
<reference evidence="10 11" key="1">
    <citation type="submission" date="2017-08" db="EMBL/GenBank/DDBJ databases">
        <title>Acidophilic green algal genome provides insights into adaptation to an acidic environment.</title>
        <authorList>
            <person name="Hirooka S."/>
            <person name="Hirose Y."/>
            <person name="Kanesaki Y."/>
            <person name="Higuchi S."/>
            <person name="Fujiwara T."/>
            <person name="Onuma R."/>
            <person name="Era A."/>
            <person name="Ohbayashi R."/>
            <person name="Uzuka A."/>
            <person name="Nozaki H."/>
            <person name="Yoshikawa H."/>
            <person name="Miyagishima S.Y."/>
        </authorList>
    </citation>
    <scope>NUCLEOTIDE SEQUENCE [LARGE SCALE GENOMIC DNA]</scope>
    <source>
        <strain evidence="10 11">NIES-2499</strain>
    </source>
</reference>
<protein>
    <recommendedName>
        <fullName evidence="6">Glutamyl-tRNA(Gln) amidotransferase subunit C, chloroplastic/mitochondrial</fullName>
        <shortName evidence="6">Glu-AdT subunit C</shortName>
        <ecNumber evidence="6">6.3.5.-</ecNumber>
    </recommendedName>
</protein>
<feature type="region of interest" description="Disordered" evidence="8">
    <location>
        <begin position="133"/>
        <end position="152"/>
    </location>
</feature>
<dbReference type="GO" id="GO:0050567">
    <property type="term" value="F:glutaminyl-tRNA synthase (glutamine-hydrolyzing) activity"/>
    <property type="evidence" value="ECO:0007669"/>
    <property type="project" value="UniProtKB-UniRule"/>
</dbReference>
<dbReference type="InterPro" id="IPR002547">
    <property type="entry name" value="tRNA-bd_dom"/>
</dbReference>
<evidence type="ECO:0000313" key="11">
    <source>
        <dbReference type="Proteomes" id="UP000232323"/>
    </source>
</evidence>
<evidence type="ECO:0000256" key="8">
    <source>
        <dbReference type="SAM" id="MobiDB-lite"/>
    </source>
</evidence>
<keyword evidence="6" id="KW-0150">Chloroplast</keyword>
<dbReference type="PANTHER" id="PTHR11586">
    <property type="entry name" value="TRNA-AMINOACYLATION COFACTOR ARC1 FAMILY MEMBER"/>
    <property type="match status" value="1"/>
</dbReference>
<dbReference type="InterPro" id="IPR036113">
    <property type="entry name" value="Asp/Glu-ADT_sf_sub_c"/>
</dbReference>
<evidence type="ECO:0000259" key="9">
    <source>
        <dbReference type="PROSITE" id="PS50886"/>
    </source>
</evidence>
<keyword evidence="4 7" id="KW-0694">RNA-binding</keyword>
<name>A0A250WZL6_9CHLO</name>
<dbReference type="GO" id="GO:0009507">
    <property type="term" value="C:chloroplast"/>
    <property type="evidence" value="ECO:0007669"/>
    <property type="project" value="UniProtKB-SubCell"/>
</dbReference>
<dbReference type="NCBIfam" id="TIGR00135">
    <property type="entry name" value="gatC"/>
    <property type="match status" value="1"/>
</dbReference>
<dbReference type="OrthoDB" id="19141at2759"/>
<dbReference type="GO" id="GO:0006450">
    <property type="term" value="P:regulation of translational fidelity"/>
    <property type="evidence" value="ECO:0007669"/>
    <property type="project" value="InterPro"/>
</dbReference>
<comment type="similarity">
    <text evidence="6">Belongs to the GatC family.</text>
</comment>
<evidence type="ECO:0000256" key="6">
    <source>
        <dbReference type="HAMAP-Rule" id="MF_03149"/>
    </source>
</evidence>
<dbReference type="InterPro" id="IPR003837">
    <property type="entry name" value="GatC"/>
</dbReference>
<proteinExistence type="inferred from homology"/>
<dbReference type="SUPFAM" id="SSF141000">
    <property type="entry name" value="Glu-tRNAGln amidotransferase C subunit"/>
    <property type="match status" value="1"/>
</dbReference>
<keyword evidence="6" id="KW-0496">Mitochondrion</keyword>
<dbReference type="Gene3D" id="1.10.20.60">
    <property type="entry name" value="Glu-tRNAGln amidotransferase C subunit, N-terminal domain"/>
    <property type="match status" value="1"/>
</dbReference>
<dbReference type="EMBL" id="BEGY01000014">
    <property type="protein sequence ID" value="GAX75950.1"/>
    <property type="molecule type" value="Genomic_DNA"/>
</dbReference>
<sequence length="357" mass="38206">MQSVFKLKGHVCRCMISLRRLKLSDKSLSLRPSSSSSPDVKELAKMAQIAVSDAEAKEWQPKINSIIDWFGQLQKAQVSGVTPSIHAVEEGIPLRIDQPVLHEARSEVLALAPSVERGYIRVPKTGIGADSLGASAGSGAEETNVTSSSSPGLAPITVSEPVATSVNAAANTVAEVEDRALSAPPTKEELEAFQALDLRVGKIVSCEKHPDADSLYVEKIDVGEPELRTIVSGLVKFVPIEQMQDRSVIVICNLKPRNMRGIKSFGMVLAASNSEHTVVEPIAAPPESKPGERIFVGEHKDQAPPATANVVEKKKHWENVQPGLVTAEDRSVTWRGLKLQVLAGTITSTGLVGARVA</sequence>
<dbReference type="InterPro" id="IPR051270">
    <property type="entry name" value="Tyrosine-tRNA_ligase_regulator"/>
</dbReference>
<gene>
    <name evidence="6" type="primary">GATC</name>
    <name evidence="10" type="ORF">CEUSTIGMA_g3393.t1</name>
</gene>
<dbReference type="GO" id="GO:0032543">
    <property type="term" value="P:mitochondrial translation"/>
    <property type="evidence" value="ECO:0007669"/>
    <property type="project" value="UniProtKB-UniRule"/>
</dbReference>
<dbReference type="GO" id="GO:0005739">
    <property type="term" value="C:mitochondrion"/>
    <property type="evidence" value="ECO:0007669"/>
    <property type="project" value="UniProtKB-SubCell"/>
</dbReference>
<comment type="subcellular location">
    <subcellularLocation>
        <location evidence="1">Cytoplasm</location>
    </subcellularLocation>
    <subcellularLocation>
        <location evidence="6">Mitochondrion</location>
    </subcellularLocation>
    <subcellularLocation>
        <location evidence="6">Plastid</location>
        <location evidence="6">Chloroplast</location>
    </subcellularLocation>
</comment>
<dbReference type="InterPro" id="IPR012340">
    <property type="entry name" value="NA-bd_OB-fold"/>
</dbReference>
<evidence type="ECO:0000256" key="3">
    <source>
        <dbReference type="ARBA" id="ARBA00022555"/>
    </source>
</evidence>
<dbReference type="EC" id="6.3.5.-" evidence="6"/>
<dbReference type="Pfam" id="PF02686">
    <property type="entry name" value="GatC"/>
    <property type="match status" value="1"/>
</dbReference>
<feature type="domain" description="TRNA-binding" evidence="9">
    <location>
        <begin position="192"/>
        <end position="295"/>
    </location>
</feature>